<name>A0A563U1I0_9SPHI</name>
<evidence type="ECO:0000256" key="5">
    <source>
        <dbReference type="ARBA" id="ARBA00022989"/>
    </source>
</evidence>
<gene>
    <name evidence="10" type="ORF">FPZ43_17475</name>
</gene>
<keyword evidence="4" id="KW-0547">Nucleotide-binding</keyword>
<evidence type="ECO:0000256" key="6">
    <source>
        <dbReference type="ARBA" id="ARBA00023118"/>
    </source>
</evidence>
<comment type="caution">
    <text evidence="10">The sequence shown here is derived from an EMBL/GenBank/DDBJ whole genome shotgun (WGS) entry which is preliminary data.</text>
</comment>
<feature type="transmembrane region" description="Helical" evidence="8">
    <location>
        <begin position="149"/>
        <end position="169"/>
    </location>
</feature>
<evidence type="ECO:0000313" key="10">
    <source>
        <dbReference type="EMBL" id="TWR25260.1"/>
    </source>
</evidence>
<dbReference type="GO" id="GO:0051607">
    <property type="term" value="P:defense response to virus"/>
    <property type="evidence" value="ECO:0007669"/>
    <property type="project" value="UniProtKB-KW"/>
</dbReference>
<dbReference type="InterPro" id="IPR043760">
    <property type="entry name" value="PycTM_dom"/>
</dbReference>
<evidence type="ECO:0000256" key="7">
    <source>
        <dbReference type="ARBA" id="ARBA00023136"/>
    </source>
</evidence>
<dbReference type="EMBL" id="VOEJ01000009">
    <property type="protein sequence ID" value="TWR25260.1"/>
    <property type="molecule type" value="Genomic_DNA"/>
</dbReference>
<dbReference type="OrthoDB" id="1363277at2"/>
<keyword evidence="11" id="KW-1185">Reference proteome</keyword>
<sequence>MSKISQDQLKFILQRFDVYVNGANTKGAFLLAFNTFLCGGVLTNFKLLSGLVGPRLSLYLNIGLFVLIIAGILCLVIVLLAVYPFTESGNSSTEAYHSVIYFGSVSEFDSSEKFLTKLESDELDFEKDLSKQVYQLAKGLNSKYRKLEWATKLVFVQLLIVLAIVGLLISEGI</sequence>
<keyword evidence="6" id="KW-0051">Antiviral defense</keyword>
<feature type="domain" description="Pycsar effector protein" evidence="9">
    <location>
        <begin position="9"/>
        <end position="169"/>
    </location>
</feature>
<dbReference type="RefSeq" id="WP_146383231.1">
    <property type="nucleotide sequence ID" value="NZ_VOEJ01000009.1"/>
</dbReference>
<keyword evidence="2" id="KW-1003">Cell membrane</keyword>
<feature type="transmembrane region" description="Helical" evidence="8">
    <location>
        <begin position="28"/>
        <end position="47"/>
    </location>
</feature>
<evidence type="ECO:0000256" key="3">
    <source>
        <dbReference type="ARBA" id="ARBA00022692"/>
    </source>
</evidence>
<accession>A0A563U1I0</accession>
<dbReference type="AlphaFoldDB" id="A0A563U1I0"/>
<proteinExistence type="predicted"/>
<evidence type="ECO:0000256" key="4">
    <source>
        <dbReference type="ARBA" id="ARBA00022741"/>
    </source>
</evidence>
<dbReference type="GO" id="GO:0005886">
    <property type="term" value="C:plasma membrane"/>
    <property type="evidence" value="ECO:0007669"/>
    <property type="project" value="UniProtKB-SubCell"/>
</dbReference>
<dbReference type="GO" id="GO:0000166">
    <property type="term" value="F:nucleotide binding"/>
    <property type="evidence" value="ECO:0007669"/>
    <property type="project" value="UniProtKB-KW"/>
</dbReference>
<evidence type="ECO:0000256" key="2">
    <source>
        <dbReference type="ARBA" id="ARBA00022475"/>
    </source>
</evidence>
<keyword evidence="7 8" id="KW-0472">Membrane</keyword>
<reference evidence="10 11" key="1">
    <citation type="submission" date="2019-07" db="EMBL/GenBank/DDBJ databases">
        <authorList>
            <person name="Kim J."/>
        </authorList>
    </citation>
    <scope>NUCLEOTIDE SEQUENCE [LARGE SCALE GENOMIC DNA]</scope>
    <source>
        <strain evidence="11">dk17</strain>
    </source>
</reference>
<feature type="transmembrane region" description="Helical" evidence="8">
    <location>
        <begin position="59"/>
        <end position="83"/>
    </location>
</feature>
<evidence type="ECO:0000256" key="1">
    <source>
        <dbReference type="ARBA" id="ARBA00004236"/>
    </source>
</evidence>
<evidence type="ECO:0000259" key="9">
    <source>
        <dbReference type="Pfam" id="PF18967"/>
    </source>
</evidence>
<dbReference type="Proteomes" id="UP000320042">
    <property type="component" value="Unassembled WGS sequence"/>
</dbReference>
<keyword evidence="3 8" id="KW-0812">Transmembrane</keyword>
<protein>
    <recommendedName>
        <fullName evidence="9">Pycsar effector protein domain-containing protein</fullName>
    </recommendedName>
</protein>
<organism evidence="10 11">
    <name type="scientific">Mucilaginibacter pallidiroseus</name>
    <dbReference type="NCBI Taxonomy" id="2599295"/>
    <lineage>
        <taxon>Bacteria</taxon>
        <taxon>Pseudomonadati</taxon>
        <taxon>Bacteroidota</taxon>
        <taxon>Sphingobacteriia</taxon>
        <taxon>Sphingobacteriales</taxon>
        <taxon>Sphingobacteriaceae</taxon>
        <taxon>Mucilaginibacter</taxon>
    </lineage>
</organism>
<evidence type="ECO:0000313" key="11">
    <source>
        <dbReference type="Proteomes" id="UP000320042"/>
    </source>
</evidence>
<dbReference type="Pfam" id="PF18967">
    <property type="entry name" value="PycTM"/>
    <property type="match status" value="1"/>
</dbReference>
<comment type="subcellular location">
    <subcellularLocation>
        <location evidence="1">Cell membrane</location>
    </subcellularLocation>
</comment>
<evidence type="ECO:0000256" key="8">
    <source>
        <dbReference type="SAM" id="Phobius"/>
    </source>
</evidence>
<keyword evidence="5 8" id="KW-1133">Transmembrane helix</keyword>